<dbReference type="Pfam" id="PF21597">
    <property type="entry name" value="TetR_C_43"/>
    <property type="match status" value="1"/>
</dbReference>
<reference evidence="7" key="1">
    <citation type="submission" date="2016-07" db="EMBL/GenBank/DDBJ databases">
        <title>Frankia sp. NRRL B-16219 Genome sequencing.</title>
        <authorList>
            <person name="Ghodhbane-Gtari F."/>
            <person name="Swanson E."/>
            <person name="Gueddou A."/>
            <person name="Louati M."/>
            <person name="Nouioui I."/>
            <person name="Hezbri K."/>
            <person name="Abebe-Akele F."/>
            <person name="Simpson S."/>
            <person name="Morris K."/>
            <person name="Thomas K."/>
            <person name="Gtari M."/>
            <person name="Tisa L.S."/>
        </authorList>
    </citation>
    <scope>NUCLEOTIDE SEQUENCE [LARGE SCALE GENOMIC DNA]</scope>
    <source>
        <strain evidence="7">NRRL B-16219</strain>
    </source>
</reference>
<dbReference type="SUPFAM" id="SSF48498">
    <property type="entry name" value="Tetracyclin repressor-like, C-terminal domain"/>
    <property type="match status" value="1"/>
</dbReference>
<dbReference type="InterPro" id="IPR049445">
    <property type="entry name" value="TetR_SbtR-like_C"/>
</dbReference>
<dbReference type="InterPro" id="IPR050109">
    <property type="entry name" value="HTH-type_TetR-like_transc_reg"/>
</dbReference>
<dbReference type="EMBL" id="MAXA01000233">
    <property type="protein sequence ID" value="OHV24883.1"/>
    <property type="molecule type" value="Genomic_DNA"/>
</dbReference>
<evidence type="ECO:0000259" key="5">
    <source>
        <dbReference type="PROSITE" id="PS50977"/>
    </source>
</evidence>
<dbReference type="OrthoDB" id="9795011at2"/>
<dbReference type="PANTHER" id="PTHR30055">
    <property type="entry name" value="HTH-TYPE TRANSCRIPTIONAL REGULATOR RUTR"/>
    <property type="match status" value="1"/>
</dbReference>
<feature type="domain" description="HTH tetR-type" evidence="5">
    <location>
        <begin position="24"/>
        <end position="83"/>
    </location>
</feature>
<dbReference type="InterPro" id="IPR001647">
    <property type="entry name" value="HTH_TetR"/>
</dbReference>
<dbReference type="PRINTS" id="PR00455">
    <property type="entry name" value="HTHTETR"/>
</dbReference>
<dbReference type="Proteomes" id="UP000179769">
    <property type="component" value="Unassembled WGS sequence"/>
</dbReference>
<name>A0A1S1PQ25_9ACTN</name>
<dbReference type="SUPFAM" id="SSF46689">
    <property type="entry name" value="Homeodomain-like"/>
    <property type="match status" value="1"/>
</dbReference>
<dbReference type="GO" id="GO:0000976">
    <property type="term" value="F:transcription cis-regulatory region binding"/>
    <property type="evidence" value="ECO:0007669"/>
    <property type="project" value="TreeGrafter"/>
</dbReference>
<dbReference type="RefSeq" id="WP_071065420.1">
    <property type="nucleotide sequence ID" value="NZ_MAXA01000233.1"/>
</dbReference>
<evidence type="ECO:0000256" key="2">
    <source>
        <dbReference type="ARBA" id="ARBA00023125"/>
    </source>
</evidence>
<keyword evidence="1" id="KW-0805">Transcription regulation</keyword>
<dbReference type="PROSITE" id="PS50977">
    <property type="entry name" value="HTH_TETR_2"/>
    <property type="match status" value="1"/>
</dbReference>
<accession>A0A1S1PQ25</accession>
<dbReference type="InterPro" id="IPR036271">
    <property type="entry name" value="Tet_transcr_reg_TetR-rel_C_sf"/>
</dbReference>
<keyword evidence="3" id="KW-0804">Transcription</keyword>
<evidence type="ECO:0000256" key="3">
    <source>
        <dbReference type="ARBA" id="ARBA00023163"/>
    </source>
</evidence>
<evidence type="ECO:0000256" key="4">
    <source>
        <dbReference type="PROSITE-ProRule" id="PRU00335"/>
    </source>
</evidence>
<dbReference type="Gene3D" id="1.10.357.10">
    <property type="entry name" value="Tetracycline Repressor, domain 2"/>
    <property type="match status" value="1"/>
</dbReference>
<keyword evidence="2 4" id="KW-0238">DNA-binding</keyword>
<dbReference type="AlphaFoldDB" id="A0A1S1PQ25"/>
<protein>
    <submittedName>
        <fullName evidence="6">TetR family transcriptional regulator</fullName>
    </submittedName>
</protein>
<dbReference type="PANTHER" id="PTHR30055:SF234">
    <property type="entry name" value="HTH-TYPE TRANSCRIPTIONAL REGULATOR BETI"/>
    <property type="match status" value="1"/>
</dbReference>
<organism evidence="6 7">
    <name type="scientific">Parafrankia soli</name>
    <dbReference type="NCBI Taxonomy" id="2599596"/>
    <lineage>
        <taxon>Bacteria</taxon>
        <taxon>Bacillati</taxon>
        <taxon>Actinomycetota</taxon>
        <taxon>Actinomycetes</taxon>
        <taxon>Frankiales</taxon>
        <taxon>Frankiaceae</taxon>
        <taxon>Parafrankia</taxon>
    </lineage>
</organism>
<evidence type="ECO:0000313" key="6">
    <source>
        <dbReference type="EMBL" id="OHV24883.1"/>
    </source>
</evidence>
<comment type="caution">
    <text evidence="6">The sequence shown here is derived from an EMBL/GenBank/DDBJ whole genome shotgun (WGS) entry which is preliminary data.</text>
</comment>
<dbReference type="GO" id="GO:0003700">
    <property type="term" value="F:DNA-binding transcription factor activity"/>
    <property type="evidence" value="ECO:0007669"/>
    <property type="project" value="TreeGrafter"/>
</dbReference>
<sequence length="195" mass="21176">MSSPPGDTAERGCPDWSERRADARRNHEQIIAAAIAVFAEKGLNATVPEVAARAGVGKATVYRSYPTKADLIRAVAEHQVRWVEARLAAAAEESDPYAALRGFLYDVSERLADDQVLLAEVLPKKDSRTAEAPVSRVLAGIVDAAREQGTLRSDVTALDVRILVGGYARVLSDLGIRDPKEWRRYAGLVMAALRP</sequence>
<dbReference type="InterPro" id="IPR009057">
    <property type="entry name" value="Homeodomain-like_sf"/>
</dbReference>
<dbReference type="Pfam" id="PF00440">
    <property type="entry name" value="TetR_N"/>
    <property type="match status" value="1"/>
</dbReference>
<gene>
    <name evidence="6" type="ORF">BBK14_22840</name>
</gene>
<feature type="DNA-binding region" description="H-T-H motif" evidence="4">
    <location>
        <begin position="46"/>
        <end position="65"/>
    </location>
</feature>
<proteinExistence type="predicted"/>
<keyword evidence="7" id="KW-1185">Reference proteome</keyword>
<evidence type="ECO:0000313" key="7">
    <source>
        <dbReference type="Proteomes" id="UP000179769"/>
    </source>
</evidence>
<evidence type="ECO:0000256" key="1">
    <source>
        <dbReference type="ARBA" id="ARBA00023015"/>
    </source>
</evidence>